<reference evidence="2" key="1">
    <citation type="journal article" date="2019" name="Int. J. Syst. Evol. Microbiol.">
        <title>The Global Catalogue of Microorganisms (GCM) 10K type strain sequencing project: providing services to taxonomists for standard genome sequencing and annotation.</title>
        <authorList>
            <consortium name="The Broad Institute Genomics Platform"/>
            <consortium name="The Broad Institute Genome Sequencing Center for Infectious Disease"/>
            <person name="Wu L."/>
            <person name="Ma J."/>
        </authorList>
    </citation>
    <scope>NUCLEOTIDE SEQUENCE [LARGE SCALE GENOMIC DNA]</scope>
    <source>
        <strain evidence="2">KCTC 32514</strain>
    </source>
</reference>
<name>A0ABW5ZPM9_9FLAO</name>
<dbReference type="InterPro" id="IPR045493">
    <property type="entry name" value="DUF6435"/>
</dbReference>
<comment type="caution">
    <text evidence="1">The sequence shown here is derived from an EMBL/GenBank/DDBJ whole genome shotgun (WGS) entry which is preliminary data.</text>
</comment>
<dbReference type="EMBL" id="JBHUOS010000001">
    <property type="protein sequence ID" value="MFD2914887.1"/>
    <property type="molecule type" value="Genomic_DNA"/>
</dbReference>
<sequence length="75" mass="8646">MNSHFCKVGKVSPNPSKITNLKDLEHKYSNFIEEAYNVAQTDRSLSDTLFHEAKKLKQKILNLEKYDSKDLNAAF</sequence>
<gene>
    <name evidence="1" type="ORF">ACFS29_04490</name>
</gene>
<organism evidence="1 2">
    <name type="scientific">Psychroserpens luteus</name>
    <dbReference type="NCBI Taxonomy" id="1434066"/>
    <lineage>
        <taxon>Bacteria</taxon>
        <taxon>Pseudomonadati</taxon>
        <taxon>Bacteroidota</taxon>
        <taxon>Flavobacteriia</taxon>
        <taxon>Flavobacteriales</taxon>
        <taxon>Flavobacteriaceae</taxon>
        <taxon>Psychroserpens</taxon>
    </lineage>
</organism>
<evidence type="ECO:0000313" key="2">
    <source>
        <dbReference type="Proteomes" id="UP001597548"/>
    </source>
</evidence>
<accession>A0ABW5ZPM9</accession>
<proteinExistence type="predicted"/>
<evidence type="ECO:0000313" key="1">
    <source>
        <dbReference type="EMBL" id="MFD2914887.1"/>
    </source>
</evidence>
<dbReference type="RefSeq" id="WP_194507444.1">
    <property type="nucleotide sequence ID" value="NZ_JADILU010000003.1"/>
</dbReference>
<dbReference type="Proteomes" id="UP001597548">
    <property type="component" value="Unassembled WGS sequence"/>
</dbReference>
<protein>
    <submittedName>
        <fullName evidence="1">Lacal_2735 family protein</fullName>
    </submittedName>
</protein>
<dbReference type="NCBIfam" id="NF033487">
    <property type="entry name" value="Lacal_2735_fam"/>
    <property type="match status" value="1"/>
</dbReference>
<keyword evidence="2" id="KW-1185">Reference proteome</keyword>